<sequence>MTERAFKIRNLKKYFKFSQKIKNSQRSIFFGYFTIARFYINLSQIISEFQIRSSQIINLHFYFTKKKFEKTKIIDIFCKKKMKNIIVYFNIAN</sequence>
<dbReference type="Proteomes" id="UP000276133">
    <property type="component" value="Unassembled WGS sequence"/>
</dbReference>
<protein>
    <submittedName>
        <fullName evidence="1">Uncharacterized protein</fullName>
    </submittedName>
</protein>
<accession>A0A3M7SMD5</accession>
<proteinExistence type="predicted"/>
<dbReference type="AlphaFoldDB" id="A0A3M7SMD5"/>
<organism evidence="1 2">
    <name type="scientific">Brachionus plicatilis</name>
    <name type="common">Marine rotifer</name>
    <name type="synonym">Brachionus muelleri</name>
    <dbReference type="NCBI Taxonomy" id="10195"/>
    <lineage>
        <taxon>Eukaryota</taxon>
        <taxon>Metazoa</taxon>
        <taxon>Spiralia</taxon>
        <taxon>Gnathifera</taxon>
        <taxon>Rotifera</taxon>
        <taxon>Eurotatoria</taxon>
        <taxon>Monogononta</taxon>
        <taxon>Pseudotrocha</taxon>
        <taxon>Ploima</taxon>
        <taxon>Brachionidae</taxon>
        <taxon>Brachionus</taxon>
    </lineage>
</organism>
<reference evidence="1 2" key="1">
    <citation type="journal article" date="2018" name="Sci. Rep.">
        <title>Genomic signatures of local adaptation to the degree of environmental predictability in rotifers.</title>
        <authorList>
            <person name="Franch-Gras L."/>
            <person name="Hahn C."/>
            <person name="Garcia-Roger E.M."/>
            <person name="Carmona M.J."/>
            <person name="Serra M."/>
            <person name="Gomez A."/>
        </authorList>
    </citation>
    <scope>NUCLEOTIDE SEQUENCE [LARGE SCALE GENOMIC DNA]</scope>
    <source>
        <strain evidence="1">HYR1</strain>
    </source>
</reference>
<name>A0A3M7SMD5_BRAPC</name>
<dbReference type="EMBL" id="REGN01001117">
    <property type="protein sequence ID" value="RNA36882.1"/>
    <property type="molecule type" value="Genomic_DNA"/>
</dbReference>
<gene>
    <name evidence="1" type="ORF">BpHYR1_025961</name>
</gene>
<evidence type="ECO:0000313" key="1">
    <source>
        <dbReference type="EMBL" id="RNA36882.1"/>
    </source>
</evidence>
<comment type="caution">
    <text evidence="1">The sequence shown here is derived from an EMBL/GenBank/DDBJ whole genome shotgun (WGS) entry which is preliminary data.</text>
</comment>
<keyword evidence="2" id="KW-1185">Reference proteome</keyword>
<evidence type="ECO:0000313" key="2">
    <source>
        <dbReference type="Proteomes" id="UP000276133"/>
    </source>
</evidence>